<reference evidence="2" key="1">
    <citation type="submission" date="2021-06" db="EMBL/GenBank/DDBJ databases">
        <authorList>
            <person name="Kallberg Y."/>
            <person name="Tangrot J."/>
            <person name="Rosling A."/>
        </authorList>
    </citation>
    <scope>NUCLEOTIDE SEQUENCE</scope>
    <source>
        <strain evidence="2">AZ414A</strain>
    </source>
</reference>
<feature type="region of interest" description="Disordered" evidence="1">
    <location>
        <begin position="19"/>
        <end position="48"/>
    </location>
</feature>
<evidence type="ECO:0000313" key="3">
    <source>
        <dbReference type="Proteomes" id="UP000789706"/>
    </source>
</evidence>
<dbReference type="AlphaFoldDB" id="A0A9N9AU79"/>
<keyword evidence="3" id="KW-1185">Reference proteome</keyword>
<comment type="caution">
    <text evidence="2">The sequence shown here is derived from an EMBL/GenBank/DDBJ whole genome shotgun (WGS) entry which is preliminary data.</text>
</comment>
<evidence type="ECO:0000313" key="2">
    <source>
        <dbReference type="EMBL" id="CAG8541803.1"/>
    </source>
</evidence>
<dbReference type="Proteomes" id="UP000789706">
    <property type="component" value="Unassembled WGS sequence"/>
</dbReference>
<accession>A0A9N9AU79</accession>
<protein>
    <submittedName>
        <fullName evidence="2">5727_t:CDS:1</fullName>
    </submittedName>
</protein>
<sequence>MSRINNNIEVTDDFQAKGIAEQDNNRARIGSMYSRQYRSKPTRLGGRV</sequence>
<organism evidence="2 3">
    <name type="scientific">Diversispora eburnea</name>
    <dbReference type="NCBI Taxonomy" id="1213867"/>
    <lineage>
        <taxon>Eukaryota</taxon>
        <taxon>Fungi</taxon>
        <taxon>Fungi incertae sedis</taxon>
        <taxon>Mucoromycota</taxon>
        <taxon>Glomeromycotina</taxon>
        <taxon>Glomeromycetes</taxon>
        <taxon>Diversisporales</taxon>
        <taxon>Diversisporaceae</taxon>
        <taxon>Diversispora</taxon>
    </lineage>
</organism>
<proteinExistence type="predicted"/>
<dbReference type="EMBL" id="CAJVPK010000706">
    <property type="protein sequence ID" value="CAG8541803.1"/>
    <property type="molecule type" value="Genomic_DNA"/>
</dbReference>
<evidence type="ECO:0000256" key="1">
    <source>
        <dbReference type="SAM" id="MobiDB-lite"/>
    </source>
</evidence>
<gene>
    <name evidence="2" type="ORF">DEBURN_LOCUS6647</name>
</gene>
<name>A0A9N9AU79_9GLOM</name>